<dbReference type="SUPFAM" id="SSF53254">
    <property type="entry name" value="Phosphoglycerate mutase-like"/>
    <property type="match status" value="1"/>
</dbReference>
<evidence type="ECO:0000313" key="1">
    <source>
        <dbReference type="EMBL" id="GAA4973782.1"/>
    </source>
</evidence>
<sequence>MSAAAATGAPRTTVHLVRHGEVHNPDGVLYGRLPGFRLSERGRAMAQRLAEHFAGRDVAAVTASPLQRAQETATPIADALALSLGTDARVVEAGNRFEGRVVGQGWGAVRDPRTWLLVWNPLRPSWGESYREQVRRMTAAVRDARDAAPGRESVLVSHQLPIWVTRCTAERRRLAHDPRRRECTLASVTSLHFEGQRLRGVSYAEPCRDLLPPVPQVPGA</sequence>
<dbReference type="PANTHER" id="PTHR48100">
    <property type="entry name" value="BROAD-SPECIFICITY PHOSPHATASE YOR283W-RELATED"/>
    <property type="match status" value="1"/>
</dbReference>
<evidence type="ECO:0000313" key="2">
    <source>
        <dbReference type="Proteomes" id="UP001501195"/>
    </source>
</evidence>
<reference evidence="2" key="1">
    <citation type="journal article" date="2019" name="Int. J. Syst. Evol. Microbiol.">
        <title>The Global Catalogue of Microorganisms (GCM) 10K type strain sequencing project: providing services to taxonomists for standard genome sequencing and annotation.</title>
        <authorList>
            <consortium name="The Broad Institute Genomics Platform"/>
            <consortium name="The Broad Institute Genome Sequencing Center for Infectious Disease"/>
            <person name="Wu L."/>
            <person name="Ma J."/>
        </authorList>
    </citation>
    <scope>NUCLEOTIDE SEQUENCE [LARGE SCALE GENOMIC DNA]</scope>
    <source>
        <strain evidence="2">JCM 18126</strain>
    </source>
</reference>
<dbReference type="SMART" id="SM00855">
    <property type="entry name" value="PGAM"/>
    <property type="match status" value="1"/>
</dbReference>
<gene>
    <name evidence="1" type="ORF">GCM10023225_13860</name>
</gene>
<dbReference type="PANTHER" id="PTHR48100:SF51">
    <property type="entry name" value="PHOSPHOGLYCERATE MUTASE"/>
    <property type="match status" value="1"/>
</dbReference>
<accession>A0ABP9HM61</accession>
<keyword evidence="2" id="KW-1185">Reference proteome</keyword>
<dbReference type="Proteomes" id="UP001501195">
    <property type="component" value="Unassembled WGS sequence"/>
</dbReference>
<name>A0ABP9HM61_9ACTN</name>
<dbReference type="CDD" id="cd07067">
    <property type="entry name" value="HP_PGM_like"/>
    <property type="match status" value="1"/>
</dbReference>
<dbReference type="Gene3D" id="3.40.50.1240">
    <property type="entry name" value="Phosphoglycerate mutase-like"/>
    <property type="match status" value="1"/>
</dbReference>
<comment type="caution">
    <text evidence="1">The sequence shown here is derived from an EMBL/GenBank/DDBJ whole genome shotgun (WGS) entry which is preliminary data.</text>
</comment>
<protein>
    <submittedName>
        <fullName evidence="1">Histidine phosphatase family protein</fullName>
    </submittedName>
</protein>
<dbReference type="Pfam" id="PF00300">
    <property type="entry name" value="His_Phos_1"/>
    <property type="match status" value="1"/>
</dbReference>
<proteinExistence type="predicted"/>
<dbReference type="EMBL" id="BAABIL010000180">
    <property type="protein sequence ID" value="GAA4973782.1"/>
    <property type="molecule type" value="Genomic_DNA"/>
</dbReference>
<dbReference type="InterPro" id="IPR029033">
    <property type="entry name" value="His_PPase_superfam"/>
</dbReference>
<dbReference type="InterPro" id="IPR013078">
    <property type="entry name" value="His_Pase_superF_clade-1"/>
</dbReference>
<organism evidence="1 2">
    <name type="scientific">Kineococcus glutinatus</name>
    <dbReference type="NCBI Taxonomy" id="1070872"/>
    <lineage>
        <taxon>Bacteria</taxon>
        <taxon>Bacillati</taxon>
        <taxon>Actinomycetota</taxon>
        <taxon>Actinomycetes</taxon>
        <taxon>Kineosporiales</taxon>
        <taxon>Kineosporiaceae</taxon>
        <taxon>Kineococcus</taxon>
    </lineage>
</organism>
<dbReference type="InterPro" id="IPR050275">
    <property type="entry name" value="PGM_Phosphatase"/>
</dbReference>
<dbReference type="RefSeq" id="WP_345711695.1">
    <property type="nucleotide sequence ID" value="NZ_BAABIL010000180.1"/>
</dbReference>